<dbReference type="RefSeq" id="WP_091344332.1">
    <property type="nucleotide sequence ID" value="NZ_FNRM01000008.1"/>
</dbReference>
<feature type="compositionally biased region" description="Polar residues" evidence="1">
    <location>
        <begin position="328"/>
        <end position="339"/>
    </location>
</feature>
<evidence type="ECO:0000313" key="3">
    <source>
        <dbReference type="EMBL" id="SEA90153.1"/>
    </source>
</evidence>
<feature type="region of interest" description="Disordered" evidence="1">
    <location>
        <begin position="323"/>
        <end position="357"/>
    </location>
</feature>
<dbReference type="PANTHER" id="PTHR23150">
    <property type="entry name" value="SULFATASE MODIFYING FACTOR 1, 2"/>
    <property type="match status" value="1"/>
</dbReference>
<dbReference type="InterPro" id="IPR051043">
    <property type="entry name" value="Sulfatase_Mod_Factor_Kinase"/>
</dbReference>
<organism evidence="3 4">
    <name type="scientific">Alkalimonas amylolytica</name>
    <dbReference type="NCBI Taxonomy" id="152573"/>
    <lineage>
        <taxon>Bacteria</taxon>
        <taxon>Pseudomonadati</taxon>
        <taxon>Pseudomonadota</taxon>
        <taxon>Gammaproteobacteria</taxon>
        <taxon>Alkalimonas</taxon>
    </lineage>
</organism>
<dbReference type="SMART" id="SM00220">
    <property type="entry name" value="S_TKc"/>
    <property type="match status" value="1"/>
</dbReference>
<dbReference type="Gene3D" id="1.10.510.10">
    <property type="entry name" value="Transferase(Phosphotransferase) domain 1"/>
    <property type="match status" value="1"/>
</dbReference>
<evidence type="ECO:0000256" key="1">
    <source>
        <dbReference type="SAM" id="MobiDB-lite"/>
    </source>
</evidence>
<accession>A0A1H4EYP9</accession>
<dbReference type="PROSITE" id="PS50011">
    <property type="entry name" value="PROTEIN_KINASE_DOM"/>
    <property type="match status" value="1"/>
</dbReference>
<dbReference type="InterPro" id="IPR005532">
    <property type="entry name" value="SUMF_dom"/>
</dbReference>
<dbReference type="Pfam" id="PF00069">
    <property type="entry name" value="Pkinase"/>
    <property type="match status" value="1"/>
</dbReference>
<dbReference type="PANTHER" id="PTHR23150:SF35">
    <property type="entry name" value="BLL6746 PROTEIN"/>
    <property type="match status" value="1"/>
</dbReference>
<dbReference type="SUPFAM" id="SSF56436">
    <property type="entry name" value="C-type lectin-like"/>
    <property type="match status" value="1"/>
</dbReference>
<dbReference type="InterPro" id="IPR000719">
    <property type="entry name" value="Prot_kinase_dom"/>
</dbReference>
<feature type="domain" description="Protein kinase" evidence="2">
    <location>
        <begin position="19"/>
        <end position="307"/>
    </location>
</feature>
<dbReference type="Proteomes" id="UP000198773">
    <property type="component" value="Unassembled WGS sequence"/>
</dbReference>
<protein>
    <submittedName>
        <fullName evidence="3">Formylglycine-generating enzyme, required for sulfatase activity, contains SUMF1/FGE domain</fullName>
    </submittedName>
</protein>
<dbReference type="STRING" id="152573.SAMN04488051_10890"/>
<proteinExistence type="predicted"/>
<reference evidence="3 4" key="1">
    <citation type="submission" date="2016-10" db="EMBL/GenBank/DDBJ databases">
        <authorList>
            <person name="de Groot N.N."/>
        </authorList>
    </citation>
    <scope>NUCLEOTIDE SEQUENCE [LARGE SCALE GENOMIC DNA]</scope>
    <source>
        <strain evidence="3 4">CGMCC 1.3430</strain>
    </source>
</reference>
<dbReference type="InterPro" id="IPR042095">
    <property type="entry name" value="SUMF_sf"/>
</dbReference>
<name>A0A1H4EYP9_ALKAM</name>
<dbReference type="Pfam" id="PF03781">
    <property type="entry name" value="FGE-sulfatase"/>
    <property type="match status" value="1"/>
</dbReference>
<dbReference type="GO" id="GO:0120147">
    <property type="term" value="F:formylglycine-generating oxidase activity"/>
    <property type="evidence" value="ECO:0007669"/>
    <property type="project" value="TreeGrafter"/>
</dbReference>
<dbReference type="GO" id="GO:0005524">
    <property type="term" value="F:ATP binding"/>
    <property type="evidence" value="ECO:0007669"/>
    <property type="project" value="InterPro"/>
</dbReference>
<dbReference type="Gene3D" id="3.90.1580.10">
    <property type="entry name" value="paralog of FGE (formylglycine-generating enzyme)"/>
    <property type="match status" value="1"/>
</dbReference>
<keyword evidence="4" id="KW-1185">Reference proteome</keyword>
<dbReference type="InterPro" id="IPR011009">
    <property type="entry name" value="Kinase-like_dom_sf"/>
</dbReference>
<dbReference type="GO" id="GO:0004672">
    <property type="term" value="F:protein kinase activity"/>
    <property type="evidence" value="ECO:0007669"/>
    <property type="project" value="InterPro"/>
</dbReference>
<evidence type="ECO:0000259" key="2">
    <source>
        <dbReference type="PROSITE" id="PS50011"/>
    </source>
</evidence>
<dbReference type="SUPFAM" id="SSF56112">
    <property type="entry name" value="Protein kinase-like (PK-like)"/>
    <property type="match status" value="1"/>
</dbReference>
<dbReference type="OrthoDB" id="9768004at2"/>
<dbReference type="AlphaFoldDB" id="A0A1H4EYP9"/>
<gene>
    <name evidence="3" type="ORF">SAMN04488051_10890</name>
</gene>
<evidence type="ECO:0000313" key="4">
    <source>
        <dbReference type="Proteomes" id="UP000198773"/>
    </source>
</evidence>
<sequence>MKITENRVPLSTGSPVQDYSIVKALQYNDISITYRALSSASNRLVTLHEFFPSALASRRSSFSEISVSDVSKTEALQESIERFSQVIQQLTDCNHPALNRTLACLQHGGTVLSVHERIDSPTLLEKLEQDPSQSFPEDDIRALLLPLLDGLQHLHSKGIVHLGIQPENILVREPLVPVLSHFCQSQLIGSSNTLATILALESVSPYLAPELLSKKTQVTAASDFYGLGMTLYRLMTGMELPYAQDRLNATLDHEADPLPPLREQSKGYSQGLYNLVESCVRLRQKDRPQSVAEVLARLDDTTQTPAVVEAALKAPAPAKALKAEAVSKKQTTIRSTKTASMPEPSPTHAATPPEPEVEAGSFSRQWRLGAAAIGALLLMGVTYVISKPSASDRQLLTEHHSMERLAQMESQRLEATRAMYQLVAIPTGSFTMGCTQANCPEAELPVRTIEVPGFEMMAHPVTFAMWDACVEQGGCKHRPRDEGWGRGNRPVINVSFNEITMEFIPWLNQAARQQFRLPSEVEWEYAAKAGSQNPYQFGQNITCEQARFGRRSGGECGTQLDGTTAVMSFPPNQFGLFDMHGNVWEWTMDCWNPNYQQAANSVAPALSGNCVRRVQRGGTWLSSPAELTATYRTSHDATIRHRNNGFRLVQSTN</sequence>
<dbReference type="InterPro" id="IPR016187">
    <property type="entry name" value="CTDL_fold"/>
</dbReference>
<dbReference type="EMBL" id="FNRM01000008">
    <property type="protein sequence ID" value="SEA90153.1"/>
    <property type="molecule type" value="Genomic_DNA"/>
</dbReference>